<name>A0A1H3LCN9_9BACT</name>
<dbReference type="InterPro" id="IPR025924">
    <property type="entry name" value="YHYH_dom"/>
</dbReference>
<gene>
    <name evidence="3" type="ORF">SAMN04488069_110185</name>
</gene>
<sequence length="256" mass="26733">MIKLKLPALALGLSCLAATACDKSEADSVTPDTTTSTGTTSVTSVVQAKYTSAVTISTSGSSITLKSNGTPDHPTPYYATTNPLWEAQRTGYTLNPGTVGVQNYSMTIPTEPAAAATKEATALGPIGMALNGVAIYNDQEGGNKALDTGVIGSFDRAGAHPGPGNTYHYHVAGDFTTKDDANLVGFLRDGFPIYGRKDKDGTYPANLDAYGGHTGSTTEFASGIYHYHCSNVNYLSTGVYVLKSGSYYGTKGTFTF</sequence>
<dbReference type="PROSITE" id="PS51257">
    <property type="entry name" value="PROKAR_LIPOPROTEIN"/>
    <property type="match status" value="1"/>
</dbReference>
<evidence type="ECO:0000259" key="2">
    <source>
        <dbReference type="Pfam" id="PF14240"/>
    </source>
</evidence>
<dbReference type="Proteomes" id="UP000199249">
    <property type="component" value="Unassembled WGS sequence"/>
</dbReference>
<feature type="chain" id="PRO_5011713758" evidence="1">
    <location>
        <begin position="21"/>
        <end position="256"/>
    </location>
</feature>
<dbReference type="EMBL" id="FNOV01000010">
    <property type="protein sequence ID" value="SDY61714.1"/>
    <property type="molecule type" value="Genomic_DNA"/>
</dbReference>
<evidence type="ECO:0000256" key="1">
    <source>
        <dbReference type="SAM" id="SignalP"/>
    </source>
</evidence>
<evidence type="ECO:0000313" key="4">
    <source>
        <dbReference type="Proteomes" id="UP000199249"/>
    </source>
</evidence>
<feature type="signal peptide" evidence="1">
    <location>
        <begin position="1"/>
        <end position="20"/>
    </location>
</feature>
<accession>A0A1H3LCN9</accession>
<dbReference type="Pfam" id="PF14240">
    <property type="entry name" value="YHYH"/>
    <property type="match status" value="1"/>
</dbReference>
<evidence type="ECO:0000313" key="3">
    <source>
        <dbReference type="EMBL" id="SDY61714.1"/>
    </source>
</evidence>
<dbReference type="AlphaFoldDB" id="A0A1H3LCN9"/>
<keyword evidence="4" id="KW-1185">Reference proteome</keyword>
<feature type="domain" description="YHYH" evidence="2">
    <location>
        <begin position="106"/>
        <end position="197"/>
    </location>
</feature>
<keyword evidence="1" id="KW-0732">Signal</keyword>
<proteinExistence type="predicted"/>
<reference evidence="4" key="1">
    <citation type="submission" date="2016-10" db="EMBL/GenBank/DDBJ databases">
        <authorList>
            <person name="Varghese N."/>
            <person name="Submissions S."/>
        </authorList>
    </citation>
    <scope>NUCLEOTIDE SEQUENCE [LARGE SCALE GENOMIC DNA]</scope>
    <source>
        <strain evidence="4">CGMCC 1.8975</strain>
    </source>
</reference>
<protein>
    <submittedName>
        <fullName evidence="3">YHYH protein</fullName>
    </submittedName>
</protein>
<organism evidence="3 4">
    <name type="scientific">Hymenobacter psychrophilus</name>
    <dbReference type="NCBI Taxonomy" id="651662"/>
    <lineage>
        <taxon>Bacteria</taxon>
        <taxon>Pseudomonadati</taxon>
        <taxon>Bacteroidota</taxon>
        <taxon>Cytophagia</taxon>
        <taxon>Cytophagales</taxon>
        <taxon>Hymenobacteraceae</taxon>
        <taxon>Hymenobacter</taxon>
    </lineage>
</organism>
<dbReference type="OrthoDB" id="665834at2"/>
<dbReference type="STRING" id="651662.SAMN04488069_110185"/>
<dbReference type="RefSeq" id="WP_092741811.1">
    <property type="nucleotide sequence ID" value="NZ_FNOV01000010.1"/>
</dbReference>